<feature type="region of interest" description="Disordered" evidence="11">
    <location>
        <begin position="298"/>
        <end position="342"/>
    </location>
</feature>
<dbReference type="KEGG" id="soy:115886008"/>
<dbReference type="AlphaFoldDB" id="A0A6J2YCI8"/>
<dbReference type="Gene3D" id="3.30.1370.10">
    <property type="entry name" value="K Homology domain, type 1"/>
    <property type="match status" value="2"/>
</dbReference>
<dbReference type="PROSITE" id="PS50084">
    <property type="entry name" value="KH_TYPE_1"/>
    <property type="match status" value="2"/>
</dbReference>
<evidence type="ECO:0000256" key="2">
    <source>
        <dbReference type="ARBA" id="ARBA00004496"/>
    </source>
</evidence>
<evidence type="ECO:0000256" key="6">
    <source>
        <dbReference type="ARBA" id="ARBA00022833"/>
    </source>
</evidence>
<dbReference type="InParanoid" id="A0A6J2YCI8"/>
<keyword evidence="8" id="KW-0539">Nucleus</keyword>
<dbReference type="OrthoDB" id="427410at2759"/>
<gene>
    <name evidence="14" type="primary">LOC115886008</name>
</gene>
<dbReference type="SMART" id="SM00322">
    <property type="entry name" value="KH"/>
    <property type="match status" value="2"/>
</dbReference>
<dbReference type="PANTHER" id="PTHR23285">
    <property type="entry name" value="RING FINGER AND KH DOMAIN CONTAINING PROTEIN 1"/>
    <property type="match status" value="1"/>
</dbReference>
<comment type="subcellular location">
    <subcellularLocation>
        <location evidence="2">Cytoplasm</location>
    </subcellularLocation>
    <subcellularLocation>
        <location evidence="1">Nucleus</location>
    </subcellularLocation>
</comment>
<proteinExistence type="predicted"/>
<evidence type="ECO:0000256" key="9">
    <source>
        <dbReference type="PROSITE-ProRule" id="PRU00117"/>
    </source>
</evidence>
<dbReference type="InterPro" id="IPR036612">
    <property type="entry name" value="KH_dom_type_1_sf"/>
</dbReference>
<dbReference type="GO" id="GO:0008270">
    <property type="term" value="F:zinc ion binding"/>
    <property type="evidence" value="ECO:0007669"/>
    <property type="project" value="UniProtKB-KW"/>
</dbReference>
<dbReference type="Pfam" id="PF13920">
    <property type="entry name" value="zf-C3HC4_3"/>
    <property type="match status" value="1"/>
</dbReference>
<organism evidence="13 14">
    <name type="scientific">Sitophilus oryzae</name>
    <name type="common">Rice weevil</name>
    <name type="synonym">Curculio oryzae</name>
    <dbReference type="NCBI Taxonomy" id="7048"/>
    <lineage>
        <taxon>Eukaryota</taxon>
        <taxon>Metazoa</taxon>
        <taxon>Ecdysozoa</taxon>
        <taxon>Arthropoda</taxon>
        <taxon>Hexapoda</taxon>
        <taxon>Insecta</taxon>
        <taxon>Pterygota</taxon>
        <taxon>Neoptera</taxon>
        <taxon>Endopterygota</taxon>
        <taxon>Coleoptera</taxon>
        <taxon>Polyphaga</taxon>
        <taxon>Cucujiformia</taxon>
        <taxon>Curculionidae</taxon>
        <taxon>Dryophthorinae</taxon>
        <taxon>Sitophilus</taxon>
    </lineage>
</organism>
<keyword evidence="5 10" id="KW-0863">Zinc-finger</keyword>
<dbReference type="InterPro" id="IPR004087">
    <property type="entry name" value="KH_dom"/>
</dbReference>
<dbReference type="PANTHER" id="PTHR23285:SF7">
    <property type="entry name" value="LD09246P1"/>
    <property type="match status" value="1"/>
</dbReference>
<feature type="compositionally biased region" description="Low complexity" evidence="11">
    <location>
        <begin position="298"/>
        <end position="312"/>
    </location>
</feature>
<dbReference type="InterPro" id="IPR047227">
    <property type="entry name" value="MEX3"/>
</dbReference>
<dbReference type="Proteomes" id="UP000504635">
    <property type="component" value="Unplaced"/>
</dbReference>
<dbReference type="GO" id="GO:0010468">
    <property type="term" value="P:regulation of gene expression"/>
    <property type="evidence" value="ECO:0007669"/>
    <property type="project" value="UniProtKB-ARBA"/>
</dbReference>
<dbReference type="GO" id="GO:0003723">
    <property type="term" value="F:RNA binding"/>
    <property type="evidence" value="ECO:0007669"/>
    <property type="project" value="UniProtKB-UniRule"/>
</dbReference>
<dbReference type="Pfam" id="PF00013">
    <property type="entry name" value="KH_1"/>
    <property type="match status" value="2"/>
</dbReference>
<keyword evidence="13" id="KW-1185">Reference proteome</keyword>
<dbReference type="InterPro" id="IPR013083">
    <property type="entry name" value="Znf_RING/FYVE/PHD"/>
</dbReference>
<feature type="domain" description="RING-type" evidence="12">
    <location>
        <begin position="380"/>
        <end position="420"/>
    </location>
</feature>
<dbReference type="PROSITE" id="PS50089">
    <property type="entry name" value="ZF_RING_2"/>
    <property type="match status" value="1"/>
</dbReference>
<evidence type="ECO:0000256" key="10">
    <source>
        <dbReference type="PROSITE-ProRule" id="PRU00175"/>
    </source>
</evidence>
<dbReference type="InterPro" id="IPR047226">
    <property type="entry name" value="KH-I_MEX3_rpt2"/>
</dbReference>
<keyword evidence="5 10" id="KW-0479">Metal-binding</keyword>
<reference evidence="14" key="1">
    <citation type="submission" date="2025-08" db="UniProtKB">
        <authorList>
            <consortium name="RefSeq"/>
        </authorList>
    </citation>
    <scope>IDENTIFICATION</scope>
    <source>
        <tissue evidence="14">Gonads</tissue>
    </source>
</reference>
<dbReference type="CDD" id="cd22424">
    <property type="entry name" value="KH-I_MEX3_rpt2"/>
    <property type="match status" value="1"/>
</dbReference>
<dbReference type="CTD" id="171607"/>
<keyword evidence="6" id="KW-0862">Zinc</keyword>
<dbReference type="FunFam" id="3.30.1370.10:FF:000012">
    <property type="entry name" value="Mex-3 RNA-binding family member D"/>
    <property type="match status" value="1"/>
</dbReference>
<name>A0A6J2YCI8_SITOR</name>
<evidence type="ECO:0000256" key="1">
    <source>
        <dbReference type="ARBA" id="ARBA00004123"/>
    </source>
</evidence>
<evidence type="ECO:0000256" key="8">
    <source>
        <dbReference type="ARBA" id="ARBA00023242"/>
    </source>
</evidence>
<keyword evidence="3" id="KW-0963">Cytoplasm</keyword>
<evidence type="ECO:0000256" key="11">
    <source>
        <dbReference type="SAM" id="MobiDB-lite"/>
    </source>
</evidence>
<dbReference type="CDD" id="cd16518">
    <property type="entry name" value="RING-HC_MEX3"/>
    <property type="match status" value="1"/>
</dbReference>
<dbReference type="InterPro" id="IPR047228">
    <property type="entry name" value="KH-I_MEX3_rpt1"/>
</dbReference>
<accession>A0A6J2YCI8</accession>
<dbReference type="Gene3D" id="3.30.40.10">
    <property type="entry name" value="Zinc/RING finger domain, C3HC4 (zinc finger)"/>
    <property type="match status" value="1"/>
</dbReference>
<dbReference type="SUPFAM" id="SSF57850">
    <property type="entry name" value="RING/U-box"/>
    <property type="match status" value="1"/>
</dbReference>
<protein>
    <submittedName>
        <fullName evidence="14">RNA-binding protein MEX3B</fullName>
    </submittedName>
</protein>
<dbReference type="SUPFAM" id="SSF54791">
    <property type="entry name" value="Eukaryotic type KH-domain (KH-domain type I)"/>
    <property type="match status" value="2"/>
</dbReference>
<dbReference type="GO" id="GO:0005737">
    <property type="term" value="C:cytoplasm"/>
    <property type="evidence" value="ECO:0007669"/>
    <property type="project" value="UniProtKB-SubCell"/>
</dbReference>
<evidence type="ECO:0000256" key="7">
    <source>
        <dbReference type="ARBA" id="ARBA00022884"/>
    </source>
</evidence>
<evidence type="ECO:0000313" key="13">
    <source>
        <dbReference type="Proteomes" id="UP000504635"/>
    </source>
</evidence>
<keyword evidence="7 9" id="KW-0694">RNA-binding</keyword>
<evidence type="ECO:0000256" key="4">
    <source>
        <dbReference type="ARBA" id="ARBA00022737"/>
    </source>
</evidence>
<dbReference type="GO" id="GO:0005634">
    <property type="term" value="C:nucleus"/>
    <property type="evidence" value="ECO:0007669"/>
    <property type="project" value="UniProtKB-SubCell"/>
</dbReference>
<dbReference type="InterPro" id="IPR001841">
    <property type="entry name" value="Znf_RING"/>
</dbReference>
<evidence type="ECO:0000256" key="3">
    <source>
        <dbReference type="ARBA" id="ARBA00022490"/>
    </source>
</evidence>
<dbReference type="RefSeq" id="XP_030760894.1">
    <property type="nucleotide sequence ID" value="XM_030905034.1"/>
</dbReference>
<dbReference type="InterPro" id="IPR004088">
    <property type="entry name" value="KH_dom_type_1"/>
</dbReference>
<dbReference type="FunCoup" id="A0A6J2YCI8">
    <property type="interactions" value="1142"/>
</dbReference>
<evidence type="ECO:0000256" key="5">
    <source>
        <dbReference type="ARBA" id="ARBA00022771"/>
    </source>
</evidence>
<evidence type="ECO:0000313" key="14">
    <source>
        <dbReference type="RefSeq" id="XP_030760894.1"/>
    </source>
</evidence>
<keyword evidence="4" id="KW-0677">Repeat</keyword>
<dbReference type="GeneID" id="115886008"/>
<sequence length="434" mass="45616">MPATLFQDMDRSSGIGDERALQLALELSMLGFNEPLGSVVEPPMDPRDELGPFVNPLTSVGLDEVRSKKSQNMTECVPVPSSEHVAEIVGRQGCKIKALRAKTNTYIKTPVRGEEPVFVVTGRKEDVAKAKREILSAAEHFSQIRASRKNNLAGLGSGASTPPGPPANIPGQVTIQVRVPYRVVGLVVGPKGATIKRIQHQTHTYIVTPSRDKEPVFEVTGLPDSVEAARREIEAHIAVRTGNTTGLGSLSGLGGLDECDLIASLCKTGLSSLLNYMEPSTDSFPTMTSSTSSSGAFSSSGSCSSSSSSSTSSGGGGGRDLGTIWGSTDRDEGLGDSPSFETSTALSSIWSYPSVPAPTRPSPTNSTSPADSLLSSSTKCLVCGEAKVTHALVPCGHNFFCMDCANRLCETPEAQCPVCSMPAIQAIRIFSPNP</sequence>
<dbReference type="CDD" id="cd22423">
    <property type="entry name" value="KH-I_MEX3_rpt1"/>
    <property type="match status" value="1"/>
</dbReference>
<evidence type="ECO:0000259" key="12">
    <source>
        <dbReference type="PROSITE" id="PS50089"/>
    </source>
</evidence>